<proteinExistence type="predicted"/>
<dbReference type="AlphaFoldDB" id="A0AAN9RJA1"/>
<feature type="region of interest" description="Disordered" evidence="1">
    <location>
        <begin position="1"/>
        <end position="32"/>
    </location>
</feature>
<comment type="caution">
    <text evidence="2">The sequence shown here is derived from an EMBL/GenBank/DDBJ whole genome shotgun (WGS) entry which is preliminary data.</text>
</comment>
<gene>
    <name evidence="2" type="ORF">VNO80_06804</name>
</gene>
<name>A0AAN9RJA1_PHACN</name>
<dbReference type="Proteomes" id="UP001374584">
    <property type="component" value="Unassembled WGS sequence"/>
</dbReference>
<dbReference type="EMBL" id="JAYMYR010000003">
    <property type="protein sequence ID" value="KAK7373397.1"/>
    <property type="molecule type" value="Genomic_DNA"/>
</dbReference>
<evidence type="ECO:0000313" key="3">
    <source>
        <dbReference type="Proteomes" id="UP001374584"/>
    </source>
</evidence>
<keyword evidence="3" id="KW-1185">Reference proteome</keyword>
<accession>A0AAN9RJA1</accession>
<evidence type="ECO:0000256" key="1">
    <source>
        <dbReference type="SAM" id="MobiDB-lite"/>
    </source>
</evidence>
<feature type="compositionally biased region" description="Basic residues" evidence="1">
    <location>
        <begin position="21"/>
        <end position="30"/>
    </location>
</feature>
<protein>
    <submittedName>
        <fullName evidence="2">Uncharacterized protein</fullName>
    </submittedName>
</protein>
<evidence type="ECO:0000313" key="2">
    <source>
        <dbReference type="EMBL" id="KAK7373397.1"/>
    </source>
</evidence>
<organism evidence="2 3">
    <name type="scientific">Phaseolus coccineus</name>
    <name type="common">Scarlet runner bean</name>
    <name type="synonym">Phaseolus multiflorus</name>
    <dbReference type="NCBI Taxonomy" id="3886"/>
    <lineage>
        <taxon>Eukaryota</taxon>
        <taxon>Viridiplantae</taxon>
        <taxon>Streptophyta</taxon>
        <taxon>Embryophyta</taxon>
        <taxon>Tracheophyta</taxon>
        <taxon>Spermatophyta</taxon>
        <taxon>Magnoliopsida</taxon>
        <taxon>eudicotyledons</taxon>
        <taxon>Gunneridae</taxon>
        <taxon>Pentapetalae</taxon>
        <taxon>rosids</taxon>
        <taxon>fabids</taxon>
        <taxon>Fabales</taxon>
        <taxon>Fabaceae</taxon>
        <taxon>Papilionoideae</taxon>
        <taxon>50 kb inversion clade</taxon>
        <taxon>NPAAA clade</taxon>
        <taxon>indigoferoid/millettioid clade</taxon>
        <taxon>Phaseoleae</taxon>
        <taxon>Phaseolus</taxon>
    </lineage>
</organism>
<sequence length="86" mass="9466">MSLSGRRPVSLAGRRPMPSLPRKKTKLKRGLAKDPRYDLDKDVVDGKLVLIGGGNVDTATEEGGEENVVNLQAEPEPHFEQIFEPL</sequence>
<reference evidence="2 3" key="1">
    <citation type="submission" date="2024-01" db="EMBL/GenBank/DDBJ databases">
        <title>The genomes of 5 underutilized Papilionoideae crops provide insights into root nodulation and disease resistanc.</title>
        <authorList>
            <person name="Jiang F."/>
        </authorList>
    </citation>
    <scope>NUCLEOTIDE SEQUENCE [LARGE SCALE GENOMIC DNA]</scope>
    <source>
        <strain evidence="2">JINMINGXINNONG_FW02</strain>
        <tissue evidence="2">Leaves</tissue>
    </source>
</reference>